<dbReference type="InterPro" id="IPR012961">
    <property type="entry name" value="Ski2/MTR4_C"/>
</dbReference>
<dbReference type="SMART" id="SM01142">
    <property type="entry name" value="DSHCT"/>
    <property type="match status" value="1"/>
</dbReference>
<dbReference type="InterPro" id="IPR050699">
    <property type="entry name" value="RNA-DNA_Helicase"/>
</dbReference>
<dbReference type="PANTHER" id="PTHR12131:SF1">
    <property type="entry name" value="ATP-DEPENDENT RNA HELICASE SUPV3L1, MITOCHONDRIAL-RELATED"/>
    <property type="match status" value="1"/>
</dbReference>
<keyword evidence="4" id="KW-0067">ATP-binding</keyword>
<evidence type="ECO:0000313" key="7">
    <source>
        <dbReference type="Proteomes" id="UP000836402"/>
    </source>
</evidence>
<dbReference type="EMBL" id="CAJHJG010002804">
    <property type="protein sequence ID" value="CAD6923465.1"/>
    <property type="molecule type" value="Genomic_DNA"/>
</dbReference>
<gene>
    <name evidence="6" type="ORF">JKIAZH3_G6303</name>
</gene>
<keyword evidence="2" id="KW-0378">Hydrolase</keyword>
<dbReference type="Gene3D" id="1.10.3380.30">
    <property type="match status" value="1"/>
</dbReference>
<dbReference type="PANTHER" id="PTHR12131">
    <property type="entry name" value="ATP-DEPENDENT RNA AND DNA HELICASE"/>
    <property type="match status" value="1"/>
</dbReference>
<keyword evidence="7" id="KW-1185">Reference proteome</keyword>
<evidence type="ECO:0000313" key="6">
    <source>
        <dbReference type="EMBL" id="CAD6923465.1"/>
    </source>
</evidence>
<protein>
    <recommendedName>
        <fullName evidence="5">ATP-dependent RNA helicase Ski2/MTR4 C-terminal domain-containing protein</fullName>
    </recommendedName>
</protein>
<organism evidence="6 7">
    <name type="scientific">Tilletia caries</name>
    <name type="common">wheat bunt fungus</name>
    <dbReference type="NCBI Taxonomy" id="13290"/>
    <lineage>
        <taxon>Eukaryota</taxon>
        <taxon>Fungi</taxon>
        <taxon>Dikarya</taxon>
        <taxon>Basidiomycota</taxon>
        <taxon>Ustilaginomycotina</taxon>
        <taxon>Exobasidiomycetes</taxon>
        <taxon>Tilletiales</taxon>
        <taxon>Tilletiaceae</taxon>
        <taxon>Tilletia</taxon>
    </lineage>
</organism>
<reference evidence="6" key="1">
    <citation type="submission" date="2020-10" db="EMBL/GenBank/DDBJ databases">
        <authorList>
            <person name="Sedaghatjoo S."/>
        </authorList>
    </citation>
    <scope>NUCLEOTIDE SEQUENCE</scope>
    <source>
        <strain evidence="6">AZH3</strain>
    </source>
</reference>
<feature type="non-terminal residue" evidence="6">
    <location>
        <position position="245"/>
    </location>
</feature>
<accession>A0ABN7IW42</accession>
<sequence length="245" mass="27665">MVPFLVHLPVSAATIRRKQTMIMAHRISAMQGAVNAMIPYLLEWSEQGIIPEVEWSKLRKLDFREALRARDGYVSKIAQQSHILGKEDFAKDYATVDKRKRLHREIASLRMSISDQNLELLPDYEQRIQVLKTLRFVDPLNESVLLKGRVACEINSVNELVLTDLNNVFAAYQPDEIVALLSVFVFQEKTEVVPELSVLSGLCHHVGDCGASGSDRGGEYGHSARLLELAQAWTCRSRVRVGSRH</sequence>
<name>A0ABN7IW42_9BASI</name>
<dbReference type="Pfam" id="PF13234">
    <property type="entry name" value="MTR4_beta-barrel"/>
    <property type="match status" value="1"/>
</dbReference>
<keyword evidence="3" id="KW-0347">Helicase</keyword>
<evidence type="ECO:0000256" key="4">
    <source>
        <dbReference type="ARBA" id="ARBA00022840"/>
    </source>
</evidence>
<dbReference type="Pfam" id="PF08148">
    <property type="entry name" value="DSHCT"/>
    <property type="match status" value="1"/>
</dbReference>
<dbReference type="Proteomes" id="UP000836402">
    <property type="component" value="Unassembled WGS sequence"/>
</dbReference>
<keyword evidence="1" id="KW-0547">Nucleotide-binding</keyword>
<evidence type="ECO:0000256" key="3">
    <source>
        <dbReference type="ARBA" id="ARBA00022806"/>
    </source>
</evidence>
<dbReference type="InterPro" id="IPR025696">
    <property type="entry name" value="Beta-barrel_MTR4"/>
</dbReference>
<proteinExistence type="predicted"/>
<evidence type="ECO:0000256" key="1">
    <source>
        <dbReference type="ARBA" id="ARBA00022741"/>
    </source>
</evidence>
<evidence type="ECO:0000259" key="5">
    <source>
        <dbReference type="SMART" id="SM01142"/>
    </source>
</evidence>
<evidence type="ECO:0000256" key="2">
    <source>
        <dbReference type="ARBA" id="ARBA00022801"/>
    </source>
</evidence>
<comment type="caution">
    <text evidence="6">The sequence shown here is derived from an EMBL/GenBank/DDBJ whole genome shotgun (WGS) entry which is preliminary data.</text>
</comment>
<feature type="domain" description="ATP-dependent RNA helicase Ski2/MTR4 C-terminal" evidence="5">
    <location>
        <begin position="139"/>
        <end position="239"/>
    </location>
</feature>